<protein>
    <submittedName>
        <fullName evidence="2">Class IV adenylate cyclase</fullName>
    </submittedName>
</protein>
<dbReference type="RefSeq" id="WP_167975657.1">
    <property type="nucleotide sequence ID" value="NZ_VSRL01000070.1"/>
</dbReference>
<dbReference type="InterPro" id="IPR033469">
    <property type="entry name" value="CYTH-like_dom_sf"/>
</dbReference>
<accession>A0ABX1FJR7</accession>
<dbReference type="NCBIfam" id="TIGR00318">
    <property type="entry name" value="cyaB"/>
    <property type="match status" value="1"/>
</dbReference>
<reference evidence="2 3" key="1">
    <citation type="submission" date="2019-08" db="EMBL/GenBank/DDBJ databases">
        <title>Lentzea from Indian Himalayas.</title>
        <authorList>
            <person name="Mandal S."/>
            <person name="Mallick Gupta A."/>
            <person name="Maiti P.K."/>
            <person name="Sarkar J."/>
            <person name="Mandal S."/>
        </authorList>
    </citation>
    <scope>NUCLEOTIDE SEQUENCE [LARGE SCALE GENOMIC DNA]</scope>
    <source>
        <strain evidence="2 3">PSKA42</strain>
    </source>
</reference>
<dbReference type="EMBL" id="VSRL01000070">
    <property type="protein sequence ID" value="NKE59000.1"/>
    <property type="molecule type" value="Genomic_DNA"/>
</dbReference>
<comment type="caution">
    <text evidence="2">The sequence shown here is derived from an EMBL/GenBank/DDBJ whole genome shotgun (WGS) entry which is preliminary data.</text>
</comment>
<dbReference type="Proteomes" id="UP001515943">
    <property type="component" value="Unassembled WGS sequence"/>
</dbReference>
<name>A0ABX1FJR7_9PSEU</name>
<keyword evidence="3" id="KW-1185">Reference proteome</keyword>
<dbReference type="Pfam" id="PF01928">
    <property type="entry name" value="CYTH"/>
    <property type="match status" value="1"/>
</dbReference>
<dbReference type="PANTHER" id="PTHR21028">
    <property type="entry name" value="SI:CH211-156B7.4"/>
    <property type="match status" value="1"/>
</dbReference>
<gene>
    <name evidence="2" type="primary">cyaB</name>
    <name evidence="2" type="ORF">FXN61_20175</name>
</gene>
<dbReference type="SMART" id="SM01118">
    <property type="entry name" value="CYTH"/>
    <property type="match status" value="1"/>
</dbReference>
<sequence>MKYIEVEKKYALSDPEALKARLVDRGAKATDPTNQVDSYFNAPHRDFTEPEAISEWLRVRTDNDGNASINYKLWPAGRPHADEFESSVGDVEAIRRMLEALGFPPLVTVNKTREAWTLDDIEIAFDHVEGAGTFVEFEYKAEAEAQTPEDALTYLDQFIAELNVELGEQINRGYPHILLGRQR</sequence>
<dbReference type="PROSITE" id="PS51707">
    <property type="entry name" value="CYTH"/>
    <property type="match status" value="1"/>
</dbReference>
<dbReference type="Gene3D" id="2.40.320.10">
    <property type="entry name" value="Hypothetical Protein Pfu-838710-001"/>
    <property type="match status" value="1"/>
</dbReference>
<dbReference type="SUPFAM" id="SSF55154">
    <property type="entry name" value="CYTH-like phosphatases"/>
    <property type="match status" value="1"/>
</dbReference>
<organism evidence="2 3">
    <name type="scientific">Lentzea indica</name>
    <dbReference type="NCBI Taxonomy" id="2604800"/>
    <lineage>
        <taxon>Bacteria</taxon>
        <taxon>Bacillati</taxon>
        <taxon>Actinomycetota</taxon>
        <taxon>Actinomycetes</taxon>
        <taxon>Pseudonocardiales</taxon>
        <taxon>Pseudonocardiaceae</taxon>
        <taxon>Lentzea</taxon>
    </lineage>
</organism>
<dbReference type="PANTHER" id="PTHR21028:SF2">
    <property type="entry name" value="CYTH DOMAIN-CONTAINING PROTEIN"/>
    <property type="match status" value="1"/>
</dbReference>
<evidence type="ECO:0000313" key="3">
    <source>
        <dbReference type="Proteomes" id="UP001515943"/>
    </source>
</evidence>
<evidence type="ECO:0000259" key="1">
    <source>
        <dbReference type="PROSITE" id="PS51707"/>
    </source>
</evidence>
<dbReference type="InterPro" id="IPR008173">
    <property type="entry name" value="Adenylyl_cyclase_CyaB"/>
</dbReference>
<evidence type="ECO:0000313" key="2">
    <source>
        <dbReference type="EMBL" id="NKE59000.1"/>
    </source>
</evidence>
<dbReference type="CDD" id="cd07890">
    <property type="entry name" value="CYTH-like_AC_IV-like"/>
    <property type="match status" value="1"/>
</dbReference>
<feature type="domain" description="CYTH" evidence="1">
    <location>
        <begin position="3"/>
        <end position="180"/>
    </location>
</feature>
<proteinExistence type="predicted"/>
<dbReference type="InterPro" id="IPR023577">
    <property type="entry name" value="CYTH_domain"/>
</dbReference>